<keyword evidence="2" id="KW-1185">Reference proteome</keyword>
<feature type="chain" id="PRO_5009310758" evidence="1">
    <location>
        <begin position="21"/>
        <end position="154"/>
    </location>
</feature>
<dbReference type="WBParaSite" id="Hba_07642">
    <property type="protein sequence ID" value="Hba_07642"/>
    <property type="gene ID" value="Hba_07642"/>
</dbReference>
<feature type="signal peptide" evidence="1">
    <location>
        <begin position="1"/>
        <end position="20"/>
    </location>
</feature>
<evidence type="ECO:0000313" key="2">
    <source>
        <dbReference type="Proteomes" id="UP000095283"/>
    </source>
</evidence>
<name>A0A1I7WR43_HETBA</name>
<evidence type="ECO:0000313" key="3">
    <source>
        <dbReference type="WBParaSite" id="Hba_07642"/>
    </source>
</evidence>
<protein>
    <submittedName>
        <fullName evidence="3">Uncharacterized protein</fullName>
    </submittedName>
</protein>
<accession>A0A1I7WR43</accession>
<proteinExistence type="predicted"/>
<evidence type="ECO:0000256" key="1">
    <source>
        <dbReference type="SAM" id="SignalP"/>
    </source>
</evidence>
<dbReference type="AlphaFoldDB" id="A0A1I7WR43"/>
<sequence length="154" mass="17852">MPSISQFIFLLLTYVVFTVAKFERICGYCRDPAIYEYRAYYSGLLQKLNNGPLANWPCAKATITHMIGCNYACLDVSFKENLTEKTYHYRDCSEYLLQSFGDGRVNYSHTTVVMDLVDKDKLVKNKIYEKVNKRERHKCSEVAESEGEPFTLLL</sequence>
<reference evidence="3" key="1">
    <citation type="submission" date="2016-11" db="UniProtKB">
        <authorList>
            <consortium name="WormBaseParasite"/>
        </authorList>
    </citation>
    <scope>IDENTIFICATION</scope>
</reference>
<keyword evidence="1" id="KW-0732">Signal</keyword>
<organism evidence="2 3">
    <name type="scientific">Heterorhabditis bacteriophora</name>
    <name type="common">Entomopathogenic nematode worm</name>
    <dbReference type="NCBI Taxonomy" id="37862"/>
    <lineage>
        <taxon>Eukaryota</taxon>
        <taxon>Metazoa</taxon>
        <taxon>Ecdysozoa</taxon>
        <taxon>Nematoda</taxon>
        <taxon>Chromadorea</taxon>
        <taxon>Rhabditida</taxon>
        <taxon>Rhabditina</taxon>
        <taxon>Rhabditomorpha</taxon>
        <taxon>Strongyloidea</taxon>
        <taxon>Heterorhabditidae</taxon>
        <taxon>Heterorhabditis</taxon>
    </lineage>
</organism>
<dbReference type="Proteomes" id="UP000095283">
    <property type="component" value="Unplaced"/>
</dbReference>